<dbReference type="InterPro" id="IPR012340">
    <property type="entry name" value="NA-bd_OB-fold"/>
</dbReference>
<evidence type="ECO:0000256" key="1">
    <source>
        <dbReference type="SAM" id="MobiDB-lite"/>
    </source>
</evidence>
<evidence type="ECO:0000313" key="3">
    <source>
        <dbReference type="Proteomes" id="UP000596660"/>
    </source>
</evidence>
<reference evidence="2" key="1">
    <citation type="journal article" date="2017" name="Nature">
        <title>The genome of Chenopodium quinoa.</title>
        <authorList>
            <person name="Jarvis D.E."/>
            <person name="Ho Y.S."/>
            <person name="Lightfoot D.J."/>
            <person name="Schmoeckel S.M."/>
            <person name="Li B."/>
            <person name="Borm T.J.A."/>
            <person name="Ohyanagi H."/>
            <person name="Mineta K."/>
            <person name="Michell C.T."/>
            <person name="Saber N."/>
            <person name="Kharbatia N.M."/>
            <person name="Rupper R.R."/>
            <person name="Sharp A.R."/>
            <person name="Dally N."/>
            <person name="Boughton B.A."/>
            <person name="Woo Y.H."/>
            <person name="Gao G."/>
            <person name="Schijlen E.G.W.M."/>
            <person name="Guo X."/>
            <person name="Momin A.A."/>
            <person name="Negrao S."/>
            <person name="Al-Babili S."/>
            <person name="Gehring C."/>
            <person name="Roessner U."/>
            <person name="Jung C."/>
            <person name="Murphy K."/>
            <person name="Arold S.T."/>
            <person name="Gojobori T."/>
            <person name="van der Linden C.G."/>
            <person name="van Loo E.N."/>
            <person name="Jellen E.N."/>
            <person name="Maughan P.J."/>
            <person name="Tester M."/>
        </authorList>
    </citation>
    <scope>NUCLEOTIDE SEQUENCE [LARGE SCALE GENOMIC DNA]</scope>
    <source>
        <strain evidence="2">cv. PI 614886</strain>
    </source>
</reference>
<dbReference type="Proteomes" id="UP000596660">
    <property type="component" value="Unplaced"/>
</dbReference>
<dbReference type="Gramene" id="AUR62033689-RA">
    <property type="protein sequence ID" value="AUR62033689-RA:cds"/>
    <property type="gene ID" value="AUR62033689"/>
</dbReference>
<dbReference type="Gene3D" id="2.40.50.140">
    <property type="entry name" value="Nucleic acid-binding proteins"/>
    <property type="match status" value="1"/>
</dbReference>
<organism evidence="2 3">
    <name type="scientific">Chenopodium quinoa</name>
    <name type="common">Quinoa</name>
    <dbReference type="NCBI Taxonomy" id="63459"/>
    <lineage>
        <taxon>Eukaryota</taxon>
        <taxon>Viridiplantae</taxon>
        <taxon>Streptophyta</taxon>
        <taxon>Embryophyta</taxon>
        <taxon>Tracheophyta</taxon>
        <taxon>Spermatophyta</taxon>
        <taxon>Magnoliopsida</taxon>
        <taxon>eudicotyledons</taxon>
        <taxon>Gunneridae</taxon>
        <taxon>Pentapetalae</taxon>
        <taxon>Caryophyllales</taxon>
        <taxon>Chenopodiaceae</taxon>
        <taxon>Chenopodioideae</taxon>
        <taxon>Atripliceae</taxon>
        <taxon>Chenopodium</taxon>
    </lineage>
</organism>
<accession>A0A803MQY8</accession>
<reference evidence="2" key="2">
    <citation type="submission" date="2021-03" db="UniProtKB">
        <authorList>
            <consortium name="EnsemblPlants"/>
        </authorList>
    </citation>
    <scope>IDENTIFICATION</scope>
</reference>
<dbReference type="AlphaFoldDB" id="A0A803MQY8"/>
<name>A0A803MQY8_CHEQI</name>
<feature type="region of interest" description="Disordered" evidence="1">
    <location>
        <begin position="249"/>
        <end position="298"/>
    </location>
</feature>
<feature type="compositionally biased region" description="Polar residues" evidence="1">
    <location>
        <begin position="288"/>
        <end position="298"/>
    </location>
</feature>
<evidence type="ECO:0000313" key="2">
    <source>
        <dbReference type="EnsemblPlants" id="AUR62033689-RA:cds"/>
    </source>
</evidence>
<dbReference type="EnsemblPlants" id="AUR62033689-RA">
    <property type="protein sequence ID" value="AUR62033689-RA:cds"/>
    <property type="gene ID" value="AUR62033689"/>
</dbReference>
<proteinExistence type="predicted"/>
<feature type="compositionally biased region" description="Basic and acidic residues" evidence="1">
    <location>
        <begin position="275"/>
        <end position="286"/>
    </location>
</feature>
<protein>
    <submittedName>
        <fullName evidence="2">Uncharacterized protein</fullName>
    </submittedName>
</protein>
<keyword evidence="3" id="KW-1185">Reference proteome</keyword>
<feature type="compositionally biased region" description="Polar residues" evidence="1">
    <location>
        <begin position="257"/>
        <end position="274"/>
    </location>
</feature>
<sequence>MTFGSRTVIQPVHPELGPVLPNYQAIAAIPRVVDPDERYGVVLYAEEEPRKVEGKNGGRESLVREIIITDQSSDQPLTISLWNDLTEPKYFDRLGNWAETFQVIGFRAFKPYTRRVKESICTERATFKFKASDDTRSMAFTTFNDDTERLFKKTSAEIYDIKEKGDYDEFKAIQDIISTTPFYIKVRPTLHLAQNNVLEWDLKTIELKEDPNTQEAANEIQGENETHPTKISIKMQNSELIIPTPNLKTTAKKRSQQETFTETLESPQQNSGSLKQEKSLGKRPMETEIQQTPHNYCY</sequence>